<dbReference type="Gene3D" id="2.40.50.140">
    <property type="entry name" value="Nucleic acid-binding proteins"/>
    <property type="match status" value="1"/>
</dbReference>
<reference evidence="7 8" key="1">
    <citation type="submission" date="2020-08" db="EMBL/GenBank/DDBJ databases">
        <title>Genome public.</title>
        <authorList>
            <person name="Liu C."/>
            <person name="Sun Q."/>
        </authorList>
    </citation>
    <scope>NUCLEOTIDE SEQUENCE [LARGE SCALE GENOMIC DNA]</scope>
    <source>
        <strain evidence="7 8">NSJ-10</strain>
    </source>
</reference>
<sequence>MNKLVITNYEDHILEALYSDGKLSDLMLFDRQSILSNIYVGKVENIVSNIDAAFVDIGTGLPCYYSITDNKHIFLNAKKDSVLKAGDEILIQVSKDAIKTKNPVATSEIELKTENLLVNTSGRIGISGKIRKKEIRDHLHQLAKRVLPDGFGCILRTVCQELSDEVILSDLNKLSEQLKQIIQTAKTRTCYSCLYKNNAEYLDYFILKHNAGLQEIVTDQKAVFDEFETYLSEKQITDVKLTMYNDKNCNLLTLYNLPRDLENLKKERVWMKSGAYLVIEQTEAMVVIDVNTGKSVDKHSFEEHLLRINSEAAVEVCRQLRLRNLSGIIVVDFINMKQSGSMDIIKDILEQELAKDSVPAAFVDVTKLSLVELTRKKIRKSLKEQLTK</sequence>
<dbReference type="GO" id="GO:0005737">
    <property type="term" value="C:cytoplasm"/>
    <property type="evidence" value="ECO:0007669"/>
    <property type="project" value="TreeGrafter"/>
</dbReference>
<evidence type="ECO:0000256" key="5">
    <source>
        <dbReference type="ARBA" id="ARBA00022884"/>
    </source>
</evidence>
<dbReference type="AlphaFoldDB" id="A0A8I0AP26"/>
<dbReference type="GO" id="GO:0046872">
    <property type="term" value="F:metal ion binding"/>
    <property type="evidence" value="ECO:0007669"/>
    <property type="project" value="UniProtKB-KW"/>
</dbReference>
<dbReference type="InterPro" id="IPR019307">
    <property type="entry name" value="RNA-bd_AU-1/RNase_E/G"/>
</dbReference>
<feature type="domain" description="RNA-binding protein AU-1/Ribonuclease E/G" evidence="6">
    <location>
        <begin position="119"/>
        <end position="377"/>
    </location>
</feature>
<evidence type="ECO:0000313" key="7">
    <source>
        <dbReference type="EMBL" id="MBC5662420.1"/>
    </source>
</evidence>
<evidence type="ECO:0000313" key="8">
    <source>
        <dbReference type="Proteomes" id="UP000615234"/>
    </source>
</evidence>
<protein>
    <submittedName>
        <fullName evidence="7">Ribonuclease E/G</fullName>
    </submittedName>
</protein>
<organism evidence="7 8">
    <name type="scientific">Coprococcus hominis</name>
    <name type="common">ex Liu et al. 2022</name>
    <dbReference type="NCBI Taxonomy" id="2763039"/>
    <lineage>
        <taxon>Bacteria</taxon>
        <taxon>Bacillati</taxon>
        <taxon>Bacillota</taxon>
        <taxon>Clostridia</taxon>
        <taxon>Lachnospirales</taxon>
        <taxon>Lachnospiraceae</taxon>
        <taxon>Coprococcus</taxon>
    </lineage>
</organism>
<dbReference type="EMBL" id="JACOOX010000003">
    <property type="protein sequence ID" value="MBC5662420.1"/>
    <property type="molecule type" value="Genomic_DNA"/>
</dbReference>
<comment type="cofactor">
    <cofactor evidence="1">
        <name>Mg(2+)</name>
        <dbReference type="ChEBI" id="CHEBI:18420"/>
    </cofactor>
</comment>
<evidence type="ECO:0000259" key="6">
    <source>
        <dbReference type="Pfam" id="PF10150"/>
    </source>
</evidence>
<name>A0A8I0AP26_9FIRM</name>
<evidence type="ECO:0000256" key="2">
    <source>
        <dbReference type="ARBA" id="ARBA00022723"/>
    </source>
</evidence>
<keyword evidence="5" id="KW-0694">RNA-binding</keyword>
<comment type="caution">
    <text evidence="7">The sequence shown here is derived from an EMBL/GenBank/DDBJ whole genome shotgun (WGS) entry which is preliminary data.</text>
</comment>
<dbReference type="SUPFAM" id="SSF50249">
    <property type="entry name" value="Nucleic acid-binding proteins"/>
    <property type="match status" value="1"/>
</dbReference>
<keyword evidence="4" id="KW-0460">Magnesium</keyword>
<dbReference type="PANTHER" id="PTHR30001">
    <property type="entry name" value="RIBONUCLEASE"/>
    <property type="match status" value="1"/>
</dbReference>
<evidence type="ECO:0000256" key="1">
    <source>
        <dbReference type="ARBA" id="ARBA00001946"/>
    </source>
</evidence>
<dbReference type="InterPro" id="IPR012340">
    <property type="entry name" value="NA-bd_OB-fold"/>
</dbReference>
<keyword evidence="2" id="KW-0479">Metal-binding</keyword>
<keyword evidence="8" id="KW-1185">Reference proteome</keyword>
<dbReference type="GO" id="GO:0003723">
    <property type="term" value="F:RNA binding"/>
    <property type="evidence" value="ECO:0007669"/>
    <property type="project" value="UniProtKB-KW"/>
</dbReference>
<dbReference type="GO" id="GO:0006364">
    <property type="term" value="P:rRNA processing"/>
    <property type="evidence" value="ECO:0007669"/>
    <property type="project" value="TreeGrafter"/>
</dbReference>
<dbReference type="PANTHER" id="PTHR30001:SF0">
    <property type="entry name" value="RIBONUCLEASE G"/>
    <property type="match status" value="1"/>
</dbReference>
<gene>
    <name evidence="7" type="ORF">H8S09_05855</name>
</gene>
<evidence type="ECO:0000256" key="4">
    <source>
        <dbReference type="ARBA" id="ARBA00022842"/>
    </source>
</evidence>
<dbReference type="GO" id="GO:0004540">
    <property type="term" value="F:RNA nuclease activity"/>
    <property type="evidence" value="ECO:0007669"/>
    <property type="project" value="InterPro"/>
</dbReference>
<dbReference type="InterPro" id="IPR004659">
    <property type="entry name" value="RNase_E/G"/>
</dbReference>
<dbReference type="CDD" id="cd04453">
    <property type="entry name" value="S1_RNase_E"/>
    <property type="match status" value="1"/>
</dbReference>
<keyword evidence="3" id="KW-0378">Hydrolase</keyword>
<dbReference type="Proteomes" id="UP000615234">
    <property type="component" value="Unassembled WGS sequence"/>
</dbReference>
<dbReference type="RefSeq" id="WP_186847528.1">
    <property type="nucleotide sequence ID" value="NZ_JACOOX010000003.1"/>
</dbReference>
<accession>A0A8I0AP26</accession>
<evidence type="ECO:0000256" key="3">
    <source>
        <dbReference type="ARBA" id="ARBA00022801"/>
    </source>
</evidence>
<proteinExistence type="predicted"/>
<dbReference type="GO" id="GO:0016787">
    <property type="term" value="F:hydrolase activity"/>
    <property type="evidence" value="ECO:0007669"/>
    <property type="project" value="UniProtKB-KW"/>
</dbReference>
<dbReference type="Pfam" id="PF10150">
    <property type="entry name" value="RNase_E_G"/>
    <property type="match status" value="1"/>
</dbReference>